<dbReference type="SUPFAM" id="SSF53639">
    <property type="entry name" value="AraD/HMP-PK domain-like"/>
    <property type="match status" value="1"/>
</dbReference>
<dbReference type="AlphaFoldDB" id="A0A381T5F3"/>
<evidence type="ECO:0000259" key="1">
    <source>
        <dbReference type="SMART" id="SM01007"/>
    </source>
</evidence>
<dbReference type="GO" id="GO:0051015">
    <property type="term" value="F:actin filament binding"/>
    <property type="evidence" value="ECO:0007669"/>
    <property type="project" value="TreeGrafter"/>
</dbReference>
<dbReference type="Pfam" id="PF00596">
    <property type="entry name" value="Aldolase_II"/>
    <property type="match status" value="1"/>
</dbReference>
<dbReference type="PANTHER" id="PTHR10672">
    <property type="entry name" value="ADDUCIN"/>
    <property type="match status" value="1"/>
</dbReference>
<dbReference type="InterPro" id="IPR001303">
    <property type="entry name" value="Aldolase_II/adducin_N"/>
</dbReference>
<evidence type="ECO:0000313" key="2">
    <source>
        <dbReference type="EMBL" id="SVA11395.1"/>
    </source>
</evidence>
<dbReference type="PANTHER" id="PTHR10672:SF3">
    <property type="entry name" value="PROTEIN HU-LI TAI SHAO"/>
    <property type="match status" value="1"/>
</dbReference>
<organism evidence="2">
    <name type="scientific">marine metagenome</name>
    <dbReference type="NCBI Taxonomy" id="408172"/>
    <lineage>
        <taxon>unclassified sequences</taxon>
        <taxon>metagenomes</taxon>
        <taxon>ecological metagenomes</taxon>
    </lineage>
</organism>
<accession>A0A381T5F3</accession>
<name>A0A381T5F3_9ZZZZ</name>
<gene>
    <name evidence="2" type="ORF">METZ01_LOCUS64249</name>
</gene>
<dbReference type="SMART" id="SM01007">
    <property type="entry name" value="Aldolase_II"/>
    <property type="match status" value="1"/>
</dbReference>
<reference evidence="2" key="1">
    <citation type="submission" date="2018-05" db="EMBL/GenBank/DDBJ databases">
        <authorList>
            <person name="Lanie J.A."/>
            <person name="Ng W.-L."/>
            <person name="Kazmierczak K.M."/>
            <person name="Andrzejewski T.M."/>
            <person name="Davidsen T.M."/>
            <person name="Wayne K.J."/>
            <person name="Tettelin H."/>
            <person name="Glass J.I."/>
            <person name="Rusch D."/>
            <person name="Podicherti R."/>
            <person name="Tsui H.-C.T."/>
            <person name="Winkler M.E."/>
        </authorList>
    </citation>
    <scope>NUCLEOTIDE SEQUENCE</scope>
</reference>
<dbReference type="NCBIfam" id="NF005689">
    <property type="entry name" value="PRK07490.1"/>
    <property type="match status" value="1"/>
</dbReference>
<sequence length="266" mass="30471">MLKQLINFGILHAVSKKTHTMHQKLTNVKERIDLACAFRWAARMEMHEGIANHFSLRIKGDGNSFLMNQNKQHFSRIRASDLLLLDTNISPKMNHSDSPDPTAWGLHGAIHRHCPHANCIMHVHPIYSTVLATLADSSLPPIDQRSVMFYKRYVIDEEYGGLAFKNEGERCASQLNDQKFNVMIMGNHGLLVIGDDVADTFNRLYYFELAAETYIKALWTGKPLRVMPDRIAEKTAKELANYPDQSKIFFQELKSILDEEDPTFRL</sequence>
<feature type="domain" description="Class II aldolase/adducin N-terminal" evidence="1">
    <location>
        <begin position="32"/>
        <end position="215"/>
    </location>
</feature>
<dbReference type="EMBL" id="UINC01004051">
    <property type="protein sequence ID" value="SVA11395.1"/>
    <property type="molecule type" value="Genomic_DNA"/>
</dbReference>
<dbReference type="GO" id="GO:0005856">
    <property type="term" value="C:cytoskeleton"/>
    <property type="evidence" value="ECO:0007669"/>
    <property type="project" value="TreeGrafter"/>
</dbReference>
<dbReference type="InterPro" id="IPR051017">
    <property type="entry name" value="Aldolase-II_Adducin_sf"/>
</dbReference>
<dbReference type="InterPro" id="IPR036409">
    <property type="entry name" value="Aldolase_II/adducin_N_sf"/>
</dbReference>
<proteinExistence type="predicted"/>
<protein>
    <recommendedName>
        <fullName evidence="1">Class II aldolase/adducin N-terminal domain-containing protein</fullName>
    </recommendedName>
</protein>
<dbReference type="Gene3D" id="3.40.225.10">
    <property type="entry name" value="Class II aldolase/adducin N-terminal domain"/>
    <property type="match status" value="1"/>
</dbReference>